<evidence type="ECO:0000313" key="3">
    <source>
        <dbReference type="Proteomes" id="UP001138500"/>
    </source>
</evidence>
<dbReference type="AlphaFoldDB" id="A0A9W7W520"/>
<reference evidence="2 3" key="2">
    <citation type="journal article" date="2021" name="Curr. Genet.">
        <title>Genetic response to nitrogen starvation in the aggressive Eucalyptus foliar pathogen Teratosphaeria destructans.</title>
        <authorList>
            <person name="Havenga M."/>
            <person name="Wingfield B.D."/>
            <person name="Wingfield M.J."/>
            <person name="Dreyer L.L."/>
            <person name="Roets F."/>
            <person name="Aylward J."/>
        </authorList>
    </citation>
    <scope>NUCLEOTIDE SEQUENCE [LARGE SCALE GENOMIC DNA]</scope>
    <source>
        <strain evidence="2">CMW44962</strain>
    </source>
</reference>
<protein>
    <submittedName>
        <fullName evidence="2">Uncharacterized protein</fullName>
    </submittedName>
</protein>
<evidence type="ECO:0000256" key="1">
    <source>
        <dbReference type="SAM" id="MobiDB-lite"/>
    </source>
</evidence>
<proteinExistence type="predicted"/>
<gene>
    <name evidence="2" type="ORF">Tdes44962_MAKER01769</name>
</gene>
<evidence type="ECO:0000313" key="2">
    <source>
        <dbReference type="EMBL" id="KAH9838918.1"/>
    </source>
</evidence>
<sequence>MLTQESASASSQIGFEEEYVAAERVVSPTTLTTSDIVTTRPGGEESSAVLGCGAL</sequence>
<organism evidence="2 3">
    <name type="scientific">Teratosphaeria destructans</name>
    <dbReference type="NCBI Taxonomy" id="418781"/>
    <lineage>
        <taxon>Eukaryota</taxon>
        <taxon>Fungi</taxon>
        <taxon>Dikarya</taxon>
        <taxon>Ascomycota</taxon>
        <taxon>Pezizomycotina</taxon>
        <taxon>Dothideomycetes</taxon>
        <taxon>Dothideomycetidae</taxon>
        <taxon>Mycosphaerellales</taxon>
        <taxon>Teratosphaeriaceae</taxon>
        <taxon>Teratosphaeria</taxon>
    </lineage>
</organism>
<accession>A0A9W7W520</accession>
<name>A0A9W7W520_9PEZI</name>
<dbReference type="Proteomes" id="UP001138500">
    <property type="component" value="Unassembled WGS sequence"/>
</dbReference>
<comment type="caution">
    <text evidence="2">The sequence shown here is derived from an EMBL/GenBank/DDBJ whole genome shotgun (WGS) entry which is preliminary data.</text>
</comment>
<feature type="region of interest" description="Disordered" evidence="1">
    <location>
        <begin position="36"/>
        <end position="55"/>
    </location>
</feature>
<keyword evidence="3" id="KW-1185">Reference proteome</keyword>
<dbReference type="EMBL" id="RIBY02000668">
    <property type="protein sequence ID" value="KAH9838918.1"/>
    <property type="molecule type" value="Genomic_DNA"/>
</dbReference>
<reference evidence="2 3" key="1">
    <citation type="journal article" date="2018" name="IMA Fungus">
        <title>IMA Genome-F 10: Nine draft genome sequences of Claviceps purpurea s.lat., including C. arundinis, C. humidiphila, and C. cf. spartinae, pseudomolecules for the pitch canker pathogen Fusarium circinatum, draft genome of Davidsoniella eucalypti, Grosmannia galeiformis, Quambalaria eucalypti, and Teratosphaeria destructans.</title>
        <authorList>
            <person name="Wingfield B.D."/>
            <person name="Liu M."/>
            <person name="Nguyen H.D."/>
            <person name="Lane F.A."/>
            <person name="Morgan S.W."/>
            <person name="De Vos L."/>
            <person name="Wilken P.M."/>
            <person name="Duong T.A."/>
            <person name="Aylward J."/>
            <person name="Coetzee M.P."/>
            <person name="Dadej K."/>
            <person name="De Beer Z.W."/>
            <person name="Findlay W."/>
            <person name="Havenga M."/>
            <person name="Kolarik M."/>
            <person name="Menzies J.G."/>
            <person name="Naidoo K."/>
            <person name="Pochopski O."/>
            <person name="Shoukouhi P."/>
            <person name="Santana Q.C."/>
            <person name="Seifert K.A."/>
            <person name="Soal N."/>
            <person name="Steenkamp E.T."/>
            <person name="Tatham C.T."/>
            <person name="van der Nest M.A."/>
            <person name="Wingfield M.J."/>
        </authorList>
    </citation>
    <scope>NUCLEOTIDE SEQUENCE [LARGE SCALE GENOMIC DNA]</scope>
    <source>
        <strain evidence="2">CMW44962</strain>
    </source>
</reference>